<dbReference type="GO" id="GO:0016226">
    <property type="term" value="P:iron-sulfur cluster assembly"/>
    <property type="evidence" value="ECO:0007669"/>
    <property type="project" value="InterPro"/>
</dbReference>
<proteinExistence type="predicted"/>
<dbReference type="GO" id="GO:0008198">
    <property type="term" value="F:ferrous iron binding"/>
    <property type="evidence" value="ECO:0007669"/>
    <property type="project" value="TreeGrafter"/>
</dbReference>
<protein>
    <recommendedName>
        <fullName evidence="3">Fe-S assembly protein IscX</fullName>
    </recommendedName>
</protein>
<dbReference type="Gene3D" id="1.10.10.600">
    <property type="entry name" value="IscX-like"/>
    <property type="match status" value="1"/>
</dbReference>
<evidence type="ECO:0008006" key="3">
    <source>
        <dbReference type="Google" id="ProtNLM"/>
    </source>
</evidence>
<feature type="region of interest" description="Disordered" evidence="1">
    <location>
        <begin position="41"/>
        <end position="89"/>
    </location>
</feature>
<dbReference type="VEuPathDB" id="CryptoDB:Cvel_14554"/>
<dbReference type="Pfam" id="PF04384">
    <property type="entry name" value="Fe-S_assembly"/>
    <property type="match status" value="1"/>
</dbReference>
<evidence type="ECO:0000256" key="1">
    <source>
        <dbReference type="SAM" id="MobiDB-lite"/>
    </source>
</evidence>
<dbReference type="SUPFAM" id="SSF140319">
    <property type="entry name" value="IscX-like"/>
    <property type="match status" value="1"/>
</dbReference>
<dbReference type="InterPro" id="IPR036762">
    <property type="entry name" value="IscX-like_sf"/>
</dbReference>
<dbReference type="EMBL" id="CDMZ01000045">
    <property type="protein sequence ID" value="CEM05333.1"/>
    <property type="molecule type" value="Genomic_DNA"/>
</dbReference>
<evidence type="ECO:0000313" key="2">
    <source>
        <dbReference type="EMBL" id="CEM05333.1"/>
    </source>
</evidence>
<dbReference type="PANTHER" id="PTHR37532">
    <property type="entry name" value="PROTEIN ISCX"/>
    <property type="match status" value="1"/>
</dbReference>
<dbReference type="AlphaFoldDB" id="A0A0G4F197"/>
<gene>
    <name evidence="2" type="ORF">Cvel_14554</name>
</gene>
<accession>A0A0G4F197</accession>
<name>A0A0G4F197_9ALVE</name>
<reference evidence="2" key="1">
    <citation type="submission" date="2014-11" db="EMBL/GenBank/DDBJ databases">
        <authorList>
            <person name="Otto D Thomas"/>
            <person name="Naeem Raeece"/>
        </authorList>
    </citation>
    <scope>NUCLEOTIDE SEQUENCE</scope>
</reference>
<dbReference type="GO" id="GO:0005829">
    <property type="term" value="C:cytosol"/>
    <property type="evidence" value="ECO:0007669"/>
    <property type="project" value="TreeGrafter"/>
</dbReference>
<dbReference type="InterPro" id="IPR007479">
    <property type="entry name" value="ISC_FeS_clus_asmbl_IscsX"/>
</dbReference>
<dbReference type="NCBIfam" id="TIGR03412">
    <property type="entry name" value="iscX_yfhJ"/>
    <property type="match status" value="1"/>
</dbReference>
<organism evidence="2">
    <name type="scientific">Chromera velia CCMP2878</name>
    <dbReference type="NCBI Taxonomy" id="1169474"/>
    <lineage>
        <taxon>Eukaryota</taxon>
        <taxon>Sar</taxon>
        <taxon>Alveolata</taxon>
        <taxon>Colpodellida</taxon>
        <taxon>Chromeraceae</taxon>
        <taxon>Chromera</taxon>
    </lineage>
</organism>
<dbReference type="PANTHER" id="PTHR37532:SF1">
    <property type="entry name" value="PROTEIN ISCX"/>
    <property type="match status" value="1"/>
</dbReference>
<sequence length="170" mass="19120">MRRCGKFVVQSIRGHDLCLIYAPRNGSPWRAASRTACSSSSSTCSSRSGALGSPQNSPVMPSLDPRWRRREGSSGISQGRLPGRGESERLYPISESEEVKLTWNDSEDIAEKLLEKYPEKDPLTLRFTELCDLVLSLDEVDSSQKEKVSEGKLEAVQMAWYELYKEEQES</sequence>